<comment type="caution">
    <text evidence="1">The sequence shown here is derived from an EMBL/GenBank/DDBJ whole genome shotgun (WGS) entry which is preliminary data.</text>
</comment>
<reference evidence="2" key="1">
    <citation type="submission" date="2015-07" db="EMBL/GenBank/DDBJ databases">
        <title>Whole genome sequence of an Ensifer adhaerens strain isolated from a cave pool in the Wind Cave National Park.</title>
        <authorList>
            <person name="Eng W.W.H."/>
            <person name="Gan H.M."/>
            <person name="Barton H.A."/>
            <person name="Savka M.A."/>
        </authorList>
    </citation>
    <scope>NUCLEOTIDE SEQUENCE [LARGE SCALE GENOMIC DNA]</scope>
    <source>
        <strain evidence="2">SD006</strain>
    </source>
</reference>
<evidence type="ECO:0000313" key="2">
    <source>
        <dbReference type="Proteomes" id="UP000037425"/>
    </source>
</evidence>
<sequence>MDRYFRDLAIDEDQLKMLQRVFRHACFSHELEPDSEEADRLGASIIQIYQRGVRSELALMQMLGGDDRRVDVKDRDSAPN</sequence>
<dbReference type="EMBL" id="LGAP01000020">
    <property type="protein sequence ID" value="KOF15352.1"/>
    <property type="molecule type" value="Genomic_DNA"/>
</dbReference>
<name>A0A0L8BKY6_ENSAD</name>
<organism evidence="1 2">
    <name type="scientific">Ensifer adhaerens</name>
    <name type="common">Sinorhizobium morelense</name>
    <dbReference type="NCBI Taxonomy" id="106592"/>
    <lineage>
        <taxon>Bacteria</taxon>
        <taxon>Pseudomonadati</taxon>
        <taxon>Pseudomonadota</taxon>
        <taxon>Alphaproteobacteria</taxon>
        <taxon>Hyphomicrobiales</taxon>
        <taxon>Rhizobiaceae</taxon>
        <taxon>Sinorhizobium/Ensifer group</taxon>
        <taxon>Ensifer</taxon>
    </lineage>
</organism>
<gene>
    <name evidence="1" type="ORF">AC244_23895</name>
</gene>
<dbReference type="PATRIC" id="fig|106592.7.peg.3506"/>
<dbReference type="AlphaFoldDB" id="A0A0L8BKY6"/>
<protein>
    <submittedName>
        <fullName evidence="1">Uncharacterized protein</fullName>
    </submittedName>
</protein>
<evidence type="ECO:0000313" key="1">
    <source>
        <dbReference type="EMBL" id="KOF15352.1"/>
    </source>
</evidence>
<dbReference type="Proteomes" id="UP000037425">
    <property type="component" value="Unassembled WGS sequence"/>
</dbReference>
<proteinExistence type="predicted"/>
<accession>A0A0L8BKY6</accession>
<dbReference type="OrthoDB" id="8282459at2"/>